<dbReference type="Pfam" id="PF00305">
    <property type="entry name" value="Lipoxygenase"/>
    <property type="match status" value="1"/>
</dbReference>
<dbReference type="EMBL" id="KI394805">
    <property type="protein sequence ID" value="ERN00823.1"/>
    <property type="molecule type" value="Genomic_DNA"/>
</dbReference>
<name>W1NYU7_AMBTC</name>
<dbReference type="InterPro" id="IPR027433">
    <property type="entry name" value="Lipoxygenase_dom_3"/>
</dbReference>
<evidence type="ECO:0000259" key="4">
    <source>
        <dbReference type="PROSITE" id="PS51393"/>
    </source>
</evidence>
<dbReference type="GO" id="GO:0046872">
    <property type="term" value="F:metal ion binding"/>
    <property type="evidence" value="ECO:0007669"/>
    <property type="project" value="UniProtKB-KW"/>
</dbReference>
<evidence type="ECO:0000313" key="6">
    <source>
        <dbReference type="Proteomes" id="UP000017836"/>
    </source>
</evidence>
<dbReference type="InterPro" id="IPR000907">
    <property type="entry name" value="LipOase"/>
</dbReference>
<keyword evidence="2" id="KW-0223">Dioxygenase</keyword>
<dbReference type="FunFam" id="4.10.372.10:FF:000001">
    <property type="entry name" value="Lipoxygenase"/>
    <property type="match status" value="1"/>
</dbReference>
<reference evidence="6" key="1">
    <citation type="journal article" date="2013" name="Science">
        <title>The Amborella genome and the evolution of flowering plants.</title>
        <authorList>
            <consortium name="Amborella Genome Project"/>
        </authorList>
    </citation>
    <scope>NUCLEOTIDE SEQUENCE [LARGE SCALE GENOMIC DNA]</scope>
</reference>
<dbReference type="STRING" id="13333.W1NYU7"/>
<keyword evidence="6" id="KW-1185">Reference proteome</keyword>
<dbReference type="HOGENOM" id="CLU_1995713_0_0_1"/>
<evidence type="ECO:0000256" key="1">
    <source>
        <dbReference type="ARBA" id="ARBA00022723"/>
    </source>
</evidence>
<dbReference type="InterPro" id="IPR013819">
    <property type="entry name" value="LipOase_C"/>
</dbReference>
<dbReference type="OMA" id="KNENCHS"/>
<evidence type="ECO:0000256" key="3">
    <source>
        <dbReference type="ARBA" id="ARBA00023002"/>
    </source>
</evidence>
<dbReference type="AlphaFoldDB" id="W1NYU7"/>
<dbReference type="Proteomes" id="UP000017836">
    <property type="component" value="Unassembled WGS sequence"/>
</dbReference>
<evidence type="ECO:0000313" key="5">
    <source>
        <dbReference type="EMBL" id="ERN00823.1"/>
    </source>
</evidence>
<dbReference type="SUPFAM" id="SSF48484">
    <property type="entry name" value="Lipoxigenase"/>
    <property type="match status" value="1"/>
</dbReference>
<dbReference type="PANTHER" id="PTHR11771">
    <property type="entry name" value="LIPOXYGENASE"/>
    <property type="match status" value="1"/>
</dbReference>
<dbReference type="Gene3D" id="4.10.372.10">
    <property type="entry name" value="Lipoxygenase-1, Domain 3"/>
    <property type="match status" value="1"/>
</dbReference>
<dbReference type="GO" id="GO:0016702">
    <property type="term" value="F:oxidoreductase activity, acting on single donors with incorporation of molecular oxygen, incorporation of two atoms of oxygen"/>
    <property type="evidence" value="ECO:0007669"/>
    <property type="project" value="InterPro"/>
</dbReference>
<dbReference type="PROSITE" id="PS51393">
    <property type="entry name" value="LIPOXYGENASE_3"/>
    <property type="match status" value="1"/>
</dbReference>
<evidence type="ECO:0000256" key="2">
    <source>
        <dbReference type="ARBA" id="ARBA00022964"/>
    </source>
</evidence>
<feature type="domain" description="Lipoxygenase" evidence="4">
    <location>
        <begin position="1"/>
        <end position="125"/>
    </location>
</feature>
<organism evidence="5 6">
    <name type="scientific">Amborella trichopoda</name>
    <dbReference type="NCBI Taxonomy" id="13333"/>
    <lineage>
        <taxon>Eukaryota</taxon>
        <taxon>Viridiplantae</taxon>
        <taxon>Streptophyta</taxon>
        <taxon>Embryophyta</taxon>
        <taxon>Tracheophyta</taxon>
        <taxon>Spermatophyta</taxon>
        <taxon>Magnoliopsida</taxon>
        <taxon>Amborellales</taxon>
        <taxon>Amborellaceae</taxon>
        <taxon>Amborella</taxon>
    </lineage>
</organism>
<gene>
    <name evidence="5" type="ORF">AMTR_s00103p00053720</name>
</gene>
<keyword evidence="3" id="KW-0560">Oxidoreductase</keyword>
<protein>
    <recommendedName>
        <fullName evidence="4">Lipoxygenase domain-containing protein</fullName>
    </recommendedName>
</protein>
<accession>W1NYU7</accession>
<proteinExistence type="predicted"/>
<keyword evidence="1" id="KW-0479">Metal-binding</keyword>
<dbReference type="eggNOG" id="ENOG502QVKD">
    <property type="taxonomic scope" value="Eukaryota"/>
</dbReference>
<sequence length="125" mass="14496">MIFFVLDPKIESRLPLLSLDIYVPRDERFGHLKMSDFLAYALKSIVQFLVPEIKALFDKTPKEFDSFEDVMKMYEGGVKLPETQALDTLKGLIPFEMIKELLRTDGERFLNYPLPQVIQGKTLKP</sequence>
<dbReference type="GO" id="GO:0034440">
    <property type="term" value="P:lipid oxidation"/>
    <property type="evidence" value="ECO:0007669"/>
    <property type="project" value="InterPro"/>
</dbReference>
<dbReference type="Gramene" id="ERN00823">
    <property type="protein sequence ID" value="ERN00823"/>
    <property type="gene ID" value="AMTR_s00103p00053720"/>
</dbReference>
<dbReference type="InterPro" id="IPR036226">
    <property type="entry name" value="LipOase_C_sf"/>
</dbReference>